<feature type="region of interest" description="Disordered" evidence="6">
    <location>
        <begin position="47"/>
        <end position="89"/>
    </location>
</feature>
<dbReference type="PRINTS" id="PR00344">
    <property type="entry name" value="BCTRLSENSOR"/>
</dbReference>
<dbReference type="Gene3D" id="3.30.565.10">
    <property type="entry name" value="Histidine kinase-like ATPase, C-terminal domain"/>
    <property type="match status" value="1"/>
</dbReference>
<dbReference type="SUPFAM" id="SSF55874">
    <property type="entry name" value="ATPase domain of HSP90 chaperone/DNA topoisomerase II/histidine kinase"/>
    <property type="match status" value="1"/>
</dbReference>
<feature type="domain" description="Histidine kinase" evidence="7">
    <location>
        <begin position="1"/>
        <end position="48"/>
    </location>
</feature>
<protein>
    <recommendedName>
        <fullName evidence="2">histidine kinase</fullName>
        <ecNumber evidence="2">2.7.13.3</ecNumber>
    </recommendedName>
</protein>
<evidence type="ECO:0000256" key="5">
    <source>
        <dbReference type="ARBA" id="ARBA00023012"/>
    </source>
</evidence>
<evidence type="ECO:0000256" key="6">
    <source>
        <dbReference type="SAM" id="MobiDB-lite"/>
    </source>
</evidence>
<dbReference type="InterPro" id="IPR004358">
    <property type="entry name" value="Sig_transdc_His_kin-like_C"/>
</dbReference>
<dbReference type="InterPro" id="IPR036890">
    <property type="entry name" value="HATPase_C_sf"/>
</dbReference>
<dbReference type="InterPro" id="IPR005467">
    <property type="entry name" value="His_kinase_dom"/>
</dbReference>
<dbReference type="AlphaFoldDB" id="A0A2W6ADY4"/>
<dbReference type="Proteomes" id="UP000248724">
    <property type="component" value="Unassembled WGS sequence"/>
</dbReference>
<keyword evidence="4" id="KW-0418">Kinase</keyword>
<keyword evidence="5" id="KW-0902">Two-component regulatory system</keyword>
<dbReference type="InterPro" id="IPR050736">
    <property type="entry name" value="Sensor_HK_Regulatory"/>
</dbReference>
<name>A0A2W6ADY4_9BACT</name>
<dbReference type="PROSITE" id="PS50109">
    <property type="entry name" value="HIS_KIN"/>
    <property type="match status" value="1"/>
</dbReference>
<evidence type="ECO:0000313" key="9">
    <source>
        <dbReference type="Proteomes" id="UP000248724"/>
    </source>
</evidence>
<evidence type="ECO:0000256" key="2">
    <source>
        <dbReference type="ARBA" id="ARBA00012438"/>
    </source>
</evidence>
<comment type="catalytic activity">
    <reaction evidence="1">
        <text>ATP + protein L-histidine = ADP + protein N-phospho-L-histidine.</text>
        <dbReference type="EC" id="2.7.13.3"/>
    </reaction>
</comment>
<gene>
    <name evidence="8" type="ORF">DLM65_05410</name>
</gene>
<dbReference type="PANTHER" id="PTHR43711:SF1">
    <property type="entry name" value="HISTIDINE KINASE 1"/>
    <property type="match status" value="1"/>
</dbReference>
<dbReference type="GO" id="GO:0004673">
    <property type="term" value="F:protein histidine kinase activity"/>
    <property type="evidence" value="ECO:0007669"/>
    <property type="project" value="UniProtKB-EC"/>
</dbReference>
<reference evidence="8 9" key="1">
    <citation type="journal article" date="2017" name="Nature">
        <title>Atmospheric trace gases support primary production in Antarctic desert surface soil.</title>
        <authorList>
            <person name="Ji M."/>
            <person name="Greening C."/>
            <person name="Vanwonterghem I."/>
            <person name="Carere C.R."/>
            <person name="Bay S.K."/>
            <person name="Steen J.A."/>
            <person name="Montgomery K."/>
            <person name="Lines T."/>
            <person name="Beardall J."/>
            <person name="van Dorst J."/>
            <person name="Snape I."/>
            <person name="Stott M.B."/>
            <person name="Hugenholtz P."/>
            <person name="Ferrari B.C."/>
        </authorList>
    </citation>
    <scope>NUCLEOTIDE SEQUENCE [LARGE SCALE GENOMIC DNA]</scope>
    <source>
        <strain evidence="8">RRmetagenome_bin12</strain>
    </source>
</reference>
<dbReference type="InterPro" id="IPR003594">
    <property type="entry name" value="HATPase_dom"/>
</dbReference>
<comment type="caution">
    <text evidence="8">The sequence shown here is derived from an EMBL/GenBank/DDBJ whole genome shotgun (WGS) entry which is preliminary data.</text>
</comment>
<evidence type="ECO:0000259" key="7">
    <source>
        <dbReference type="PROSITE" id="PS50109"/>
    </source>
</evidence>
<evidence type="ECO:0000256" key="4">
    <source>
        <dbReference type="ARBA" id="ARBA00022777"/>
    </source>
</evidence>
<evidence type="ECO:0000256" key="3">
    <source>
        <dbReference type="ARBA" id="ARBA00022679"/>
    </source>
</evidence>
<dbReference type="EMBL" id="QHBU01000101">
    <property type="protein sequence ID" value="PZR81674.1"/>
    <property type="molecule type" value="Genomic_DNA"/>
</dbReference>
<keyword evidence="3" id="KW-0808">Transferase</keyword>
<dbReference type="EC" id="2.7.13.3" evidence="2"/>
<dbReference type="Pfam" id="PF02518">
    <property type="entry name" value="HATPase_c"/>
    <property type="match status" value="1"/>
</dbReference>
<evidence type="ECO:0000256" key="1">
    <source>
        <dbReference type="ARBA" id="ARBA00000085"/>
    </source>
</evidence>
<dbReference type="PANTHER" id="PTHR43711">
    <property type="entry name" value="TWO-COMPONENT HISTIDINE KINASE"/>
    <property type="match status" value="1"/>
</dbReference>
<sequence>VQATQAGGGSGLGLSIVAAIAEAHGGRATVASEPGAGARFTVTLPVERPSERATGPPCAPEPATPPAAGDGAEPVAIAPWAPTPDEAGR</sequence>
<organism evidence="8 9">
    <name type="scientific">Candidatus Aeolococcus gillhamiae</name>
    <dbReference type="NCBI Taxonomy" id="3127015"/>
    <lineage>
        <taxon>Bacteria</taxon>
        <taxon>Bacillati</taxon>
        <taxon>Candidatus Dormiibacterota</taxon>
        <taxon>Candidatus Dormibacteria</taxon>
        <taxon>Candidatus Aeolococcales</taxon>
        <taxon>Candidatus Aeolococcaceae</taxon>
        <taxon>Candidatus Aeolococcus</taxon>
    </lineage>
</organism>
<evidence type="ECO:0000313" key="8">
    <source>
        <dbReference type="EMBL" id="PZR81674.1"/>
    </source>
</evidence>
<accession>A0A2W6ADY4</accession>
<dbReference type="GO" id="GO:0000160">
    <property type="term" value="P:phosphorelay signal transduction system"/>
    <property type="evidence" value="ECO:0007669"/>
    <property type="project" value="UniProtKB-KW"/>
</dbReference>
<feature type="non-terminal residue" evidence="8">
    <location>
        <position position="1"/>
    </location>
</feature>
<proteinExistence type="predicted"/>